<dbReference type="RefSeq" id="WP_407338445.1">
    <property type="nucleotide sequence ID" value="NZ_CP136862.1"/>
</dbReference>
<evidence type="ECO:0000313" key="6">
    <source>
        <dbReference type="Proteomes" id="UP001626536"/>
    </source>
</evidence>
<dbReference type="InterPro" id="IPR044587">
    <property type="entry name" value="HSP21-like"/>
</dbReference>
<comment type="similarity">
    <text evidence="2 3">Belongs to the small heat shock protein (HSP20) family.</text>
</comment>
<dbReference type="CDD" id="cd06464">
    <property type="entry name" value="ACD_sHsps-like"/>
    <property type="match status" value="1"/>
</dbReference>
<keyword evidence="1" id="KW-0346">Stress response</keyword>
<reference evidence="5 6" key="1">
    <citation type="submission" date="2023-10" db="EMBL/GenBank/DDBJ databases">
        <title>Novel methanotroph of the genus Methylocapsa from a subarctic wetland.</title>
        <authorList>
            <person name="Belova S.E."/>
            <person name="Oshkin I.Y."/>
            <person name="Miroshnikov K."/>
            <person name="Dedysh S.N."/>
        </authorList>
    </citation>
    <scope>NUCLEOTIDE SEQUENCE [LARGE SCALE GENOMIC DNA]</scope>
    <source>
        <strain evidence="5 6">RX1</strain>
    </source>
</reference>
<sequence length="172" mass="19822">MNMRDLIPWTRGSEQAPDFYRDERSSPFLTLQREMNRLLDEAFRGFDAPSLLGRKHAFANMGWPKIEVAETEKEINVSAEIPGLEEKDVELLFSDGNLIIRGEKKSEIEDKDRQFSERFYGRFERQIPVGVDIAEDNIEASFKNGVLKVLLPKSERAQTKAKRIAINNPTKH</sequence>
<evidence type="ECO:0000259" key="4">
    <source>
        <dbReference type="PROSITE" id="PS01031"/>
    </source>
</evidence>
<dbReference type="InterPro" id="IPR008978">
    <property type="entry name" value="HSP20-like_chaperone"/>
</dbReference>
<feature type="domain" description="SHSP" evidence="4">
    <location>
        <begin position="57"/>
        <end position="169"/>
    </location>
</feature>
<dbReference type="PANTHER" id="PTHR46733">
    <property type="entry name" value="26.5 KDA HEAT SHOCK PROTEIN, MITOCHONDRIAL"/>
    <property type="match status" value="1"/>
</dbReference>
<dbReference type="PANTHER" id="PTHR46733:SF4">
    <property type="entry name" value="HEAT SHOCK PROTEIN 21, CHLOROPLASTIC"/>
    <property type="match status" value="1"/>
</dbReference>
<dbReference type="EMBL" id="CP136862">
    <property type="protein sequence ID" value="WOJ89005.1"/>
    <property type="molecule type" value="Genomic_DNA"/>
</dbReference>
<evidence type="ECO:0000256" key="2">
    <source>
        <dbReference type="PROSITE-ProRule" id="PRU00285"/>
    </source>
</evidence>
<dbReference type="SUPFAM" id="SSF49764">
    <property type="entry name" value="HSP20-like chaperones"/>
    <property type="match status" value="1"/>
</dbReference>
<gene>
    <name evidence="5" type="ORF">RZS28_14505</name>
</gene>
<protein>
    <submittedName>
        <fullName evidence="5">Hsp20/alpha crystallin family protein</fullName>
    </submittedName>
</protein>
<accession>A0ABZ0HPY8</accession>
<dbReference type="InterPro" id="IPR002068">
    <property type="entry name" value="A-crystallin/Hsp20_dom"/>
</dbReference>
<organism evidence="5 6">
    <name type="scientific">Methylocapsa polymorpha</name>
    <dbReference type="NCBI Taxonomy" id="3080828"/>
    <lineage>
        <taxon>Bacteria</taxon>
        <taxon>Pseudomonadati</taxon>
        <taxon>Pseudomonadota</taxon>
        <taxon>Alphaproteobacteria</taxon>
        <taxon>Hyphomicrobiales</taxon>
        <taxon>Beijerinckiaceae</taxon>
        <taxon>Methylocapsa</taxon>
    </lineage>
</organism>
<evidence type="ECO:0000256" key="1">
    <source>
        <dbReference type="ARBA" id="ARBA00023016"/>
    </source>
</evidence>
<dbReference type="PROSITE" id="PS01031">
    <property type="entry name" value="SHSP"/>
    <property type="match status" value="1"/>
</dbReference>
<dbReference type="Pfam" id="PF00011">
    <property type="entry name" value="HSP20"/>
    <property type="match status" value="1"/>
</dbReference>
<dbReference type="Proteomes" id="UP001626536">
    <property type="component" value="Chromosome"/>
</dbReference>
<evidence type="ECO:0000256" key="3">
    <source>
        <dbReference type="RuleBase" id="RU003616"/>
    </source>
</evidence>
<proteinExistence type="inferred from homology"/>
<keyword evidence="6" id="KW-1185">Reference proteome</keyword>
<evidence type="ECO:0000313" key="5">
    <source>
        <dbReference type="EMBL" id="WOJ89005.1"/>
    </source>
</evidence>
<dbReference type="Gene3D" id="2.60.40.790">
    <property type="match status" value="1"/>
</dbReference>
<name>A0ABZ0HPY8_9HYPH</name>